<dbReference type="Pfam" id="PF12796">
    <property type="entry name" value="Ank_2"/>
    <property type="match status" value="5"/>
</dbReference>
<gene>
    <name evidence="4" type="ORF">GX51_06924</name>
</gene>
<evidence type="ECO:0000313" key="4">
    <source>
        <dbReference type="EMBL" id="PGG98204.1"/>
    </source>
</evidence>
<evidence type="ECO:0000256" key="1">
    <source>
        <dbReference type="ARBA" id="ARBA00022737"/>
    </source>
</evidence>
<dbReference type="AlphaFoldDB" id="A0A2B7WNI0"/>
<feature type="repeat" description="ANK" evidence="3">
    <location>
        <begin position="403"/>
        <end position="438"/>
    </location>
</feature>
<evidence type="ECO:0000256" key="2">
    <source>
        <dbReference type="ARBA" id="ARBA00023043"/>
    </source>
</evidence>
<dbReference type="PROSITE" id="PS50088">
    <property type="entry name" value="ANK_REPEAT"/>
    <property type="match status" value="12"/>
</dbReference>
<evidence type="ECO:0000313" key="5">
    <source>
        <dbReference type="Proteomes" id="UP000224080"/>
    </source>
</evidence>
<organism evidence="4 5">
    <name type="scientific">Blastomyces parvus</name>
    <dbReference type="NCBI Taxonomy" id="2060905"/>
    <lineage>
        <taxon>Eukaryota</taxon>
        <taxon>Fungi</taxon>
        <taxon>Dikarya</taxon>
        <taxon>Ascomycota</taxon>
        <taxon>Pezizomycotina</taxon>
        <taxon>Eurotiomycetes</taxon>
        <taxon>Eurotiomycetidae</taxon>
        <taxon>Onygenales</taxon>
        <taxon>Ajellomycetaceae</taxon>
        <taxon>Blastomyces</taxon>
    </lineage>
</organism>
<name>A0A2B7WNI0_9EURO</name>
<feature type="repeat" description="ANK" evidence="3">
    <location>
        <begin position="781"/>
        <end position="805"/>
    </location>
</feature>
<proteinExistence type="predicted"/>
<dbReference type="EMBL" id="PDNC01000125">
    <property type="protein sequence ID" value="PGG98204.1"/>
    <property type="molecule type" value="Genomic_DNA"/>
</dbReference>
<feature type="repeat" description="ANK" evidence="3">
    <location>
        <begin position="266"/>
        <end position="295"/>
    </location>
</feature>
<dbReference type="SMART" id="SM00248">
    <property type="entry name" value="ANK"/>
    <property type="match status" value="19"/>
</dbReference>
<sequence>MIVEWIVDNAGRLPLLDLLKFPSAASVIFMRQLLSCAIRLRHTRPLKFLIQVCTAFDDPGRILQSYKLLYTAISYNQLELASRILDTGLTCDKLPFYLDVIAKKGLDEMLKLLLSRGLQLDKIEVKWYWSLLDGAVKNDNIALVKLLVNSQPNVIDISGGVLLNALVLKKDIAEVLVRGGVDIHINFNSDLETIVDFPSPELLPHYPIQYPLQVAAQAGNWDLVKCLVEHGASIDPGDSGLGNSTCEKWVNQINKCFYTDIIPVVSALQAAVRSENMDMIRFLLTKGASVDARPQNKYGHTALQIAVAIGNERLVNLLLESGANVNADPGFFKGATALQFAAGLRRLKIYNILIRNKARVTAKPGKGGKTVLQNAAAAGNIRLVRVIVQHRQTDVNEPPDAFGGRTALQAASESDSPNSLEIMRLLLSAGADSNGPPAEQESKTALQSAAGTGNMAKVELLLASGAQLELYSEQYGSTTLHRAIENRDTHMVAFLLQRGANPFSGPSARTGWTPLQEACWNGDIQIVSLLLSWGPPNLQTVLINYPANFIKGVTALQAAIHSRNLELTKLLLGLGADANAPGASIGGSTAMQRAIKAADFKALRLLLENGARFPADCDGLLPLDRGLYSLSIYNWLFQSQWPEKNGLSPMEGEKPREFIRLVMDTGLDITTIPTVLVRVALRIAIDTKNHVVVDTILSSCVLPMELKIGEWQTGLLYVAYSGDMETAKMYIEHGANINEVGGGVLFKVTALSVAVRRNHVDLVKYLLAHGADVELVFDELTGRTALQTAAKYGNLELVRLLVETGGANINTPAGGHLGRTPLQRAAQAGHIEIVRYLLACKAEVNALPSPRYGVTALQAAAISGHAGIVLILLEAGADVTAPAAATSGRTAIEGAAEHGRLDVLCMLLQIHPPGQDKNDQLKRAESLAEENGHTEIVRVIRGYQTCQG</sequence>
<dbReference type="Gene3D" id="1.25.40.20">
    <property type="entry name" value="Ankyrin repeat-containing domain"/>
    <property type="match status" value="4"/>
</dbReference>
<dbReference type="PANTHER" id="PTHR24198">
    <property type="entry name" value="ANKYRIN REPEAT AND PROTEIN KINASE DOMAIN-CONTAINING PROTEIN"/>
    <property type="match status" value="1"/>
</dbReference>
<accession>A0A2B7WNI0</accession>
<dbReference type="PROSITE" id="PS50297">
    <property type="entry name" value="ANK_REP_REGION"/>
    <property type="match status" value="10"/>
</dbReference>
<feature type="repeat" description="ANK" evidence="3">
    <location>
        <begin position="852"/>
        <end position="884"/>
    </location>
</feature>
<feature type="repeat" description="ANK" evidence="3">
    <location>
        <begin position="211"/>
        <end position="239"/>
    </location>
</feature>
<dbReference type="Pfam" id="PF00023">
    <property type="entry name" value="Ank"/>
    <property type="match status" value="3"/>
</dbReference>
<protein>
    <submittedName>
        <fullName evidence="4">Uncharacterized protein</fullName>
    </submittedName>
</protein>
<dbReference type="SUPFAM" id="SSF48403">
    <property type="entry name" value="Ankyrin repeat"/>
    <property type="match status" value="3"/>
</dbReference>
<feature type="repeat" description="ANK" evidence="3">
    <location>
        <begin position="298"/>
        <end position="330"/>
    </location>
</feature>
<dbReference type="InterPro" id="IPR002110">
    <property type="entry name" value="Ankyrin_rpt"/>
</dbReference>
<keyword evidence="2 3" id="KW-0040">ANK repeat</keyword>
<feature type="repeat" description="ANK" evidence="3">
    <location>
        <begin position="746"/>
        <end position="778"/>
    </location>
</feature>
<dbReference type="InterPro" id="IPR036770">
    <property type="entry name" value="Ankyrin_rpt-contain_sf"/>
</dbReference>
<feature type="repeat" description="ANK" evidence="3">
    <location>
        <begin position="551"/>
        <end position="583"/>
    </location>
</feature>
<dbReference type="PANTHER" id="PTHR24198:SF165">
    <property type="entry name" value="ANKYRIN REPEAT-CONTAINING PROTEIN-RELATED"/>
    <property type="match status" value="1"/>
</dbReference>
<feature type="repeat" description="ANK" evidence="3">
    <location>
        <begin position="817"/>
        <end position="849"/>
    </location>
</feature>
<dbReference type="STRING" id="2060905.A0A2B7WNI0"/>
<reference evidence="4 5" key="1">
    <citation type="submission" date="2017-10" db="EMBL/GenBank/DDBJ databases">
        <title>Comparative genomics in systemic dimorphic fungi from Ajellomycetaceae.</title>
        <authorList>
            <person name="Munoz J.F."/>
            <person name="Mcewen J.G."/>
            <person name="Clay O.K."/>
            <person name="Cuomo C.A."/>
        </authorList>
    </citation>
    <scope>NUCLEOTIDE SEQUENCE [LARGE SCALE GENOMIC DNA]</scope>
    <source>
        <strain evidence="4 5">UAMH130</strain>
    </source>
</reference>
<dbReference type="Proteomes" id="UP000224080">
    <property type="component" value="Unassembled WGS sequence"/>
</dbReference>
<keyword evidence="1" id="KW-0677">Repeat</keyword>
<keyword evidence="5" id="KW-1185">Reference proteome</keyword>
<feature type="repeat" description="ANK" evidence="3">
    <location>
        <begin position="510"/>
        <end position="534"/>
    </location>
</feature>
<dbReference type="OrthoDB" id="4187070at2759"/>
<evidence type="ECO:0000256" key="3">
    <source>
        <dbReference type="PROSITE-ProRule" id="PRU00023"/>
    </source>
</evidence>
<comment type="caution">
    <text evidence="4">The sequence shown here is derived from an EMBL/GenBank/DDBJ whole genome shotgun (WGS) entry which is preliminary data.</text>
</comment>
<feature type="repeat" description="ANK" evidence="3">
    <location>
        <begin position="475"/>
        <end position="501"/>
    </location>
</feature>
<dbReference type="PRINTS" id="PR01415">
    <property type="entry name" value="ANKYRIN"/>
</dbReference>
<feature type="repeat" description="ANK" evidence="3">
    <location>
        <begin position="441"/>
        <end position="473"/>
    </location>
</feature>